<evidence type="ECO:0000313" key="14">
    <source>
        <dbReference type="EMBL" id="PIR38403.1"/>
    </source>
</evidence>
<dbReference type="AlphaFoldDB" id="A0A2H0QVU2"/>
<keyword evidence="7 12" id="KW-0067">ATP-binding</keyword>
<dbReference type="PANTHER" id="PTHR30153">
    <property type="entry name" value="REPLICATIVE DNA HELICASE DNAB"/>
    <property type="match status" value="1"/>
</dbReference>
<dbReference type="InterPro" id="IPR036185">
    <property type="entry name" value="DNA_heli_DnaB-like_N_sf"/>
</dbReference>
<proteinExistence type="inferred from homology"/>
<evidence type="ECO:0000256" key="5">
    <source>
        <dbReference type="ARBA" id="ARBA00022801"/>
    </source>
</evidence>
<evidence type="ECO:0000256" key="8">
    <source>
        <dbReference type="ARBA" id="ARBA00023125"/>
    </source>
</evidence>
<comment type="function">
    <text evidence="12">The main replicative DNA helicase, it participates in initiation and elongation during chromosome replication. Travels ahead of the DNA replisome, separating dsDNA into templates for DNA synthesis. A processive ATP-dependent 5'-3' DNA helicase it has DNA-dependent ATPase activity.</text>
</comment>
<dbReference type="GO" id="GO:0043139">
    <property type="term" value="F:5'-3' DNA helicase activity"/>
    <property type="evidence" value="ECO:0007669"/>
    <property type="project" value="UniProtKB-EC"/>
</dbReference>
<dbReference type="Gene3D" id="3.40.50.300">
    <property type="entry name" value="P-loop containing nucleotide triphosphate hydrolases"/>
    <property type="match status" value="1"/>
</dbReference>
<comment type="similarity">
    <text evidence="1 12">Belongs to the helicase family. DnaB subfamily.</text>
</comment>
<sequence>MASPAFTKIKTRIPPQSLDAEMAFLGSVMLRPESLYEVLDLVGEDTFYSERHRVIFRAMMDLFNKSTPIDFLSLSNRLKEKNEINAAGGEEYLTDLANTVPSSANIKHYAEIIQKKFLMRKLIEASEHISRLGFDEGDEIEAILDSAEKRIFDVTKNFVANDQFRAIKPLLFDAFEQLEKLASSDHEIRGVPTGFQSIDNLLAGFHKSDLIILAARPSVGKTAFALDLARRTATEHNTKVGIFSLEMSSEQLVNRILAAQSQVDAWKIRTGQIQNDYDHIRNALDLLSRTDIFIDDQPGTTALRMRSTARKLKSEKGLDMLIVDYLQLMTPTATRASDSMVQQVTELSRSLKHLARELQVPVVALSQLSRDVEKRGGEPRLSDLRDSGSIEQDADVVMFIHNAGSREDENGKPEKMIRKDIIVAKHRNGPVGRCKFNFDAQKTAFVELDNTDYGGAEKEFDEF</sequence>
<dbReference type="SUPFAM" id="SSF48024">
    <property type="entry name" value="N-terminal domain of DnaB helicase"/>
    <property type="match status" value="1"/>
</dbReference>
<keyword evidence="5 12" id="KW-0378">Hydrolase</keyword>
<evidence type="ECO:0000256" key="12">
    <source>
        <dbReference type="RuleBase" id="RU362085"/>
    </source>
</evidence>
<evidence type="ECO:0000256" key="1">
    <source>
        <dbReference type="ARBA" id="ARBA00008428"/>
    </source>
</evidence>
<gene>
    <name evidence="14" type="primary">dnaB</name>
    <name evidence="14" type="ORF">COV34_02240</name>
</gene>
<feature type="domain" description="SF4 helicase" evidence="13">
    <location>
        <begin position="184"/>
        <end position="452"/>
    </location>
</feature>
<evidence type="ECO:0000256" key="9">
    <source>
        <dbReference type="ARBA" id="ARBA00023235"/>
    </source>
</evidence>
<dbReference type="Gene3D" id="1.10.860.10">
    <property type="entry name" value="DNAb Helicase, Chain A"/>
    <property type="match status" value="1"/>
</dbReference>
<reference evidence="14 15" key="1">
    <citation type="submission" date="2017-09" db="EMBL/GenBank/DDBJ databases">
        <title>Depth-based differentiation of microbial function through sediment-hosted aquifers and enrichment of novel symbionts in the deep terrestrial subsurface.</title>
        <authorList>
            <person name="Probst A.J."/>
            <person name="Ladd B."/>
            <person name="Jarett J.K."/>
            <person name="Geller-Mcgrath D.E."/>
            <person name="Sieber C.M."/>
            <person name="Emerson J.B."/>
            <person name="Anantharaman K."/>
            <person name="Thomas B.C."/>
            <person name="Malmstrom R."/>
            <person name="Stieglmeier M."/>
            <person name="Klingl A."/>
            <person name="Woyke T."/>
            <person name="Ryan C.M."/>
            <person name="Banfield J.F."/>
        </authorList>
    </citation>
    <scope>NUCLEOTIDE SEQUENCE [LARGE SCALE GENOMIC DNA]</scope>
    <source>
        <strain evidence="14">CG10_big_fil_rev_8_21_14_0_10_42_12</strain>
    </source>
</reference>
<dbReference type="InterPro" id="IPR007692">
    <property type="entry name" value="DNA_helicase_DnaB"/>
</dbReference>
<evidence type="ECO:0000259" key="13">
    <source>
        <dbReference type="PROSITE" id="PS51199"/>
    </source>
</evidence>
<dbReference type="SMART" id="SM00382">
    <property type="entry name" value="AAA"/>
    <property type="match status" value="1"/>
</dbReference>
<dbReference type="GO" id="GO:0003677">
    <property type="term" value="F:DNA binding"/>
    <property type="evidence" value="ECO:0007669"/>
    <property type="project" value="UniProtKB-UniRule"/>
</dbReference>
<dbReference type="InterPro" id="IPR016136">
    <property type="entry name" value="DNA_helicase_N/primase_C"/>
</dbReference>
<organism evidence="14 15">
    <name type="scientific">Candidatus Zambryskibacteria bacterium CG10_big_fil_rev_8_21_14_0_10_42_12</name>
    <dbReference type="NCBI Taxonomy" id="1975115"/>
    <lineage>
        <taxon>Bacteria</taxon>
        <taxon>Candidatus Zambryskiibacteriota</taxon>
    </lineage>
</organism>
<dbReference type="PANTHER" id="PTHR30153:SF2">
    <property type="entry name" value="REPLICATIVE DNA HELICASE"/>
    <property type="match status" value="1"/>
</dbReference>
<name>A0A2H0QVU2_9BACT</name>
<dbReference type="EMBL" id="PCXL01000011">
    <property type="protein sequence ID" value="PIR38403.1"/>
    <property type="molecule type" value="Genomic_DNA"/>
</dbReference>
<dbReference type="SUPFAM" id="SSF52540">
    <property type="entry name" value="P-loop containing nucleoside triphosphate hydrolases"/>
    <property type="match status" value="1"/>
</dbReference>
<dbReference type="PROSITE" id="PS51199">
    <property type="entry name" value="SF4_HELICASE"/>
    <property type="match status" value="1"/>
</dbReference>
<dbReference type="NCBIfam" id="TIGR00665">
    <property type="entry name" value="DnaB"/>
    <property type="match status" value="1"/>
</dbReference>
<keyword evidence="4 12" id="KW-0547">Nucleotide-binding</keyword>
<dbReference type="GO" id="GO:0005524">
    <property type="term" value="F:ATP binding"/>
    <property type="evidence" value="ECO:0007669"/>
    <property type="project" value="UniProtKB-UniRule"/>
</dbReference>
<evidence type="ECO:0000256" key="3">
    <source>
        <dbReference type="ARBA" id="ARBA00022705"/>
    </source>
</evidence>
<dbReference type="EC" id="5.6.2.3" evidence="11 12"/>
<evidence type="ECO:0000256" key="10">
    <source>
        <dbReference type="ARBA" id="ARBA00048954"/>
    </source>
</evidence>
<keyword evidence="9" id="KW-0413">Isomerase</keyword>
<dbReference type="Pfam" id="PF00772">
    <property type="entry name" value="DnaB"/>
    <property type="match status" value="1"/>
</dbReference>
<protein>
    <recommendedName>
        <fullName evidence="11 12">Replicative DNA helicase</fullName>
        <ecNumber evidence="11 12">5.6.2.3</ecNumber>
    </recommendedName>
</protein>
<dbReference type="InterPro" id="IPR027417">
    <property type="entry name" value="P-loop_NTPase"/>
</dbReference>
<evidence type="ECO:0000313" key="15">
    <source>
        <dbReference type="Proteomes" id="UP000231333"/>
    </source>
</evidence>
<keyword evidence="6 12" id="KW-0347">Helicase</keyword>
<comment type="catalytic activity">
    <reaction evidence="10 12">
        <text>ATP + H2O = ADP + phosphate + H(+)</text>
        <dbReference type="Rhea" id="RHEA:13065"/>
        <dbReference type="ChEBI" id="CHEBI:15377"/>
        <dbReference type="ChEBI" id="CHEBI:15378"/>
        <dbReference type="ChEBI" id="CHEBI:30616"/>
        <dbReference type="ChEBI" id="CHEBI:43474"/>
        <dbReference type="ChEBI" id="CHEBI:456216"/>
        <dbReference type="EC" id="5.6.2.3"/>
    </reaction>
</comment>
<dbReference type="GO" id="GO:0006269">
    <property type="term" value="P:DNA replication, synthesis of primer"/>
    <property type="evidence" value="ECO:0007669"/>
    <property type="project" value="UniProtKB-UniRule"/>
</dbReference>
<keyword evidence="2 12" id="KW-0639">Primosome</keyword>
<dbReference type="InterPro" id="IPR007693">
    <property type="entry name" value="DNA_helicase_DnaB-like_N"/>
</dbReference>
<dbReference type="GO" id="GO:1990077">
    <property type="term" value="C:primosome complex"/>
    <property type="evidence" value="ECO:0007669"/>
    <property type="project" value="UniProtKB-UniRule"/>
</dbReference>
<dbReference type="CDD" id="cd00984">
    <property type="entry name" value="DnaB_C"/>
    <property type="match status" value="1"/>
</dbReference>
<dbReference type="Pfam" id="PF03796">
    <property type="entry name" value="DnaB_C"/>
    <property type="match status" value="1"/>
</dbReference>
<keyword evidence="8 12" id="KW-0238">DNA-binding</keyword>
<evidence type="ECO:0000256" key="7">
    <source>
        <dbReference type="ARBA" id="ARBA00022840"/>
    </source>
</evidence>
<evidence type="ECO:0000256" key="4">
    <source>
        <dbReference type="ARBA" id="ARBA00022741"/>
    </source>
</evidence>
<dbReference type="InterPro" id="IPR007694">
    <property type="entry name" value="DNA_helicase_DnaB-like_C"/>
</dbReference>
<evidence type="ECO:0000256" key="11">
    <source>
        <dbReference type="NCBIfam" id="TIGR00665"/>
    </source>
</evidence>
<comment type="caution">
    <text evidence="14">The sequence shown here is derived from an EMBL/GenBank/DDBJ whole genome shotgun (WGS) entry which is preliminary data.</text>
</comment>
<keyword evidence="3 12" id="KW-0235">DNA replication</keyword>
<dbReference type="FunFam" id="1.10.860.10:FF:000001">
    <property type="entry name" value="Replicative DNA helicase"/>
    <property type="match status" value="1"/>
</dbReference>
<evidence type="ECO:0000256" key="2">
    <source>
        <dbReference type="ARBA" id="ARBA00022515"/>
    </source>
</evidence>
<dbReference type="Proteomes" id="UP000231333">
    <property type="component" value="Unassembled WGS sequence"/>
</dbReference>
<dbReference type="InterPro" id="IPR003593">
    <property type="entry name" value="AAA+_ATPase"/>
</dbReference>
<dbReference type="GO" id="GO:0016887">
    <property type="term" value="F:ATP hydrolysis activity"/>
    <property type="evidence" value="ECO:0007669"/>
    <property type="project" value="RHEA"/>
</dbReference>
<evidence type="ECO:0000256" key="6">
    <source>
        <dbReference type="ARBA" id="ARBA00022806"/>
    </source>
</evidence>
<accession>A0A2H0QVU2</accession>
<dbReference type="GO" id="GO:0005829">
    <property type="term" value="C:cytosol"/>
    <property type="evidence" value="ECO:0007669"/>
    <property type="project" value="TreeGrafter"/>
</dbReference>